<dbReference type="InterPro" id="IPR001650">
    <property type="entry name" value="Helicase_C-like"/>
</dbReference>
<dbReference type="SMART" id="SM00487">
    <property type="entry name" value="DEXDc"/>
    <property type="match status" value="1"/>
</dbReference>
<keyword evidence="9" id="KW-1185">Reference proteome</keyword>
<sequence>MALQYILSDDDSLSSAPSTPRSSVQTPPTTPPWSAASAITTPGSSGTSLNHRPELIYISDSSPTRTQRPRADRTAQRNGGKCPDIETARNTFFVSIIKTIRLLLGNEHTPENLSRLAGSAHGPITPYKLLHSQPKGIRATLKPYQLEGLSRMIYWRNNGIGGILADDMGLGKTLQALSLFQYVKENEEGGKKFLVVCPLSVLKTWMTEISRWTTGFRPMSYYGSSEEREKLRRLFRQQESQPVDIVVTTYETLCSDLWFFQKTVWAHVVLDEGHRIKNSQAKRTQGIYRLRSEFKLVLTGTPIQNDLTELWSILHWLYPDLFLPATAQLFEDAFSLRDGKFDSGFLSHVTRFLRIIMLRRTKNDSQIDLNIPPKKETVLSVPLTELQLAWYIRILTGVERSILLGDSTPQSESQLGVAPESDSAVQTTDVWEKNVAADARKRSRITTNTLMELRKCSIHPYLLADAVPEQYHIGRHVIEASGKFILVQKIIHKFVVTEKKKVIIFSGFDQTLNLCEDLLEVEKAHAPFKHVRLDGSTSSAWRNLSVFLFQNDPQCMVFLLSIRAGGEGLNLVSSSTVVFLDDDWNPQVMRQAESRVHRIGQTQPVQIFRIHSKGTVEDQMRRRLDKKAYLADKVMGDLGNDISNPIDLEETTEEEISLMPGRSIVPGSFDATDLANSDFESVMSSCALDEVSVQEMSLAEKKAWLGRAERVRTNIFNGERVETSFKRFSVYEETILDVSKASRRIGKSRVVTVGEWDVSKESMEMAIASSPVSPTFPKKITEDRARKVNEATCFLCHSRAPTACDTCTRSYHPGCLDKEDMDYNKKGKNIICPHHYCHDCGKTASEAGRLLFSCLKCPRAYCETCLDWSRTKFVGENPPSQALGYSPKNAYFIECVGCGASALASAGKRSLASRILHLDLGPSKRARRC</sequence>
<dbReference type="CDD" id="cd18793">
    <property type="entry name" value="SF2_C_SNF"/>
    <property type="match status" value="1"/>
</dbReference>
<keyword evidence="2" id="KW-0378">Hydrolase</keyword>
<dbReference type="EMBL" id="PVWQ01000015">
    <property type="protein sequence ID" value="RDW62875.1"/>
    <property type="molecule type" value="Genomic_DNA"/>
</dbReference>
<dbReference type="Pfam" id="PF00176">
    <property type="entry name" value="SNF2-rel_dom"/>
    <property type="match status" value="1"/>
</dbReference>
<dbReference type="GO" id="GO:0005524">
    <property type="term" value="F:ATP binding"/>
    <property type="evidence" value="ECO:0007669"/>
    <property type="project" value="InterPro"/>
</dbReference>
<dbReference type="CDD" id="cd17919">
    <property type="entry name" value="DEXHc_Snf"/>
    <property type="match status" value="1"/>
</dbReference>
<evidence type="ECO:0000313" key="8">
    <source>
        <dbReference type="EMBL" id="RDW70930.1"/>
    </source>
</evidence>
<dbReference type="Gene3D" id="3.40.50.10810">
    <property type="entry name" value="Tandem AAA-ATPase domain"/>
    <property type="match status" value="1"/>
</dbReference>
<keyword evidence="3" id="KW-0067">ATP-binding</keyword>
<dbReference type="EMBL" id="PVWQ01000010">
    <property type="protein sequence ID" value="RDW70930.1"/>
    <property type="molecule type" value="Genomic_DNA"/>
</dbReference>
<dbReference type="FunFam" id="3.40.50.10810:FF:000115">
    <property type="entry name" value="Nucleosome remodeling complex ATPase subunit (Snf2h)"/>
    <property type="match status" value="1"/>
</dbReference>
<dbReference type="STRING" id="1810919.A0A3D8QM51"/>
<evidence type="ECO:0000259" key="5">
    <source>
        <dbReference type="PROSITE" id="PS51192"/>
    </source>
</evidence>
<dbReference type="OrthoDB" id="288590at2759"/>
<dbReference type="InterPro" id="IPR014001">
    <property type="entry name" value="Helicase_ATP-bd"/>
</dbReference>
<dbReference type="InterPro" id="IPR013083">
    <property type="entry name" value="Znf_RING/FYVE/PHD"/>
</dbReference>
<evidence type="ECO:0000256" key="2">
    <source>
        <dbReference type="ARBA" id="ARBA00022801"/>
    </source>
</evidence>
<organism evidence="7 9">
    <name type="scientific">Aspergillus mulundensis</name>
    <dbReference type="NCBI Taxonomy" id="1810919"/>
    <lineage>
        <taxon>Eukaryota</taxon>
        <taxon>Fungi</taxon>
        <taxon>Dikarya</taxon>
        <taxon>Ascomycota</taxon>
        <taxon>Pezizomycotina</taxon>
        <taxon>Eurotiomycetes</taxon>
        <taxon>Eurotiomycetidae</taxon>
        <taxon>Eurotiales</taxon>
        <taxon>Aspergillaceae</taxon>
        <taxon>Aspergillus</taxon>
        <taxon>Aspergillus subgen. Nidulantes</taxon>
    </lineage>
</organism>
<dbReference type="AlphaFoldDB" id="A0A3D8QM51"/>
<dbReference type="Gene3D" id="3.40.50.300">
    <property type="entry name" value="P-loop containing nucleotide triphosphate hydrolases"/>
    <property type="match status" value="1"/>
</dbReference>
<dbReference type="Pfam" id="PF00271">
    <property type="entry name" value="Helicase_C"/>
    <property type="match status" value="1"/>
</dbReference>
<reference evidence="7 9" key="1">
    <citation type="journal article" date="2018" name="IMA Fungus">
        <title>IMA Genome-F 9: Draft genome sequence of Annulohypoxylon stygium, Aspergillus mulundensis, Berkeleyomyces basicola (syn. Thielaviopsis basicola), Ceratocystis smalleyi, two Cercospora beticola strains, Coleophoma cylindrospora, Fusarium fracticaudum, Phialophora cf. hyalina, and Morchella septimelata.</title>
        <authorList>
            <person name="Wingfield B.D."/>
            <person name="Bills G.F."/>
            <person name="Dong Y."/>
            <person name="Huang W."/>
            <person name="Nel W.J."/>
            <person name="Swalarsk-Parry B.S."/>
            <person name="Vaghefi N."/>
            <person name="Wilken P.M."/>
            <person name="An Z."/>
            <person name="de Beer Z.W."/>
            <person name="De Vos L."/>
            <person name="Chen L."/>
            <person name="Duong T.A."/>
            <person name="Gao Y."/>
            <person name="Hammerbacher A."/>
            <person name="Kikkert J.R."/>
            <person name="Li Y."/>
            <person name="Li H."/>
            <person name="Li K."/>
            <person name="Li Q."/>
            <person name="Liu X."/>
            <person name="Ma X."/>
            <person name="Naidoo K."/>
            <person name="Pethybridge S.J."/>
            <person name="Sun J."/>
            <person name="Steenkamp E.T."/>
            <person name="van der Nest M.A."/>
            <person name="van Wyk S."/>
            <person name="Wingfield M.J."/>
            <person name="Xiong C."/>
            <person name="Yue Q."/>
            <person name="Zhang X."/>
        </authorList>
    </citation>
    <scope>NUCLEOTIDE SEQUENCE [LARGE SCALE GENOMIC DNA]</scope>
    <source>
        <strain evidence="7 9">DSM 5745</strain>
    </source>
</reference>
<feature type="domain" description="Helicase C-terminal" evidence="6">
    <location>
        <begin position="489"/>
        <end position="659"/>
    </location>
</feature>
<evidence type="ECO:0000256" key="4">
    <source>
        <dbReference type="SAM" id="MobiDB-lite"/>
    </source>
</evidence>
<evidence type="ECO:0000256" key="1">
    <source>
        <dbReference type="ARBA" id="ARBA00022741"/>
    </source>
</evidence>
<feature type="domain" description="Helicase ATP-binding" evidence="5">
    <location>
        <begin position="153"/>
        <end position="320"/>
    </location>
</feature>
<evidence type="ECO:0000313" key="7">
    <source>
        <dbReference type="EMBL" id="RDW62875.1"/>
    </source>
</evidence>
<dbReference type="PROSITE" id="PS51192">
    <property type="entry name" value="HELICASE_ATP_BIND_1"/>
    <property type="match status" value="1"/>
</dbReference>
<evidence type="ECO:0000313" key="9">
    <source>
        <dbReference type="Proteomes" id="UP000256690"/>
    </source>
</evidence>
<dbReference type="SUPFAM" id="SSF52540">
    <property type="entry name" value="P-loop containing nucleoside triphosphate hydrolases"/>
    <property type="match status" value="2"/>
</dbReference>
<dbReference type="Gene3D" id="3.30.40.10">
    <property type="entry name" value="Zinc/RING finger domain, C3HC4 (zinc finger)"/>
    <property type="match status" value="1"/>
</dbReference>
<feature type="region of interest" description="Disordered" evidence="4">
    <location>
        <begin position="1"/>
        <end position="83"/>
    </location>
</feature>
<dbReference type="InterPro" id="IPR027417">
    <property type="entry name" value="P-loop_NTPase"/>
</dbReference>
<name>A0A3D8QM51_9EURO</name>
<comment type="caution">
    <text evidence="7">The sequence shown here is derived from an EMBL/GenBank/DDBJ whole genome shotgun (WGS) entry which is preliminary data.</text>
</comment>
<dbReference type="GO" id="GO:0016787">
    <property type="term" value="F:hydrolase activity"/>
    <property type="evidence" value="ECO:0007669"/>
    <property type="project" value="UniProtKB-KW"/>
</dbReference>
<dbReference type="GeneID" id="38118811"/>
<dbReference type="RefSeq" id="XP_026601461.1">
    <property type="nucleotide sequence ID" value="XM_026750457.1"/>
</dbReference>
<dbReference type="InterPro" id="IPR049730">
    <property type="entry name" value="SNF2/RAD54-like_C"/>
</dbReference>
<dbReference type="SMART" id="SM00490">
    <property type="entry name" value="HELICc"/>
    <property type="match status" value="1"/>
</dbReference>
<dbReference type="InterPro" id="IPR000330">
    <property type="entry name" value="SNF2_N"/>
</dbReference>
<evidence type="ECO:0000256" key="3">
    <source>
        <dbReference type="ARBA" id="ARBA00022840"/>
    </source>
</evidence>
<protein>
    <submittedName>
        <fullName evidence="7">Uncharacterized protein</fullName>
    </submittedName>
</protein>
<feature type="compositionally biased region" description="Low complexity" evidence="4">
    <location>
        <begin position="13"/>
        <end position="42"/>
    </location>
</feature>
<keyword evidence="1" id="KW-0547">Nucleotide-binding</keyword>
<dbReference type="Proteomes" id="UP000256690">
    <property type="component" value="Unassembled WGS sequence"/>
</dbReference>
<dbReference type="PROSITE" id="PS51194">
    <property type="entry name" value="HELICASE_CTER"/>
    <property type="match status" value="1"/>
</dbReference>
<proteinExistence type="predicted"/>
<dbReference type="PANTHER" id="PTHR10799">
    <property type="entry name" value="SNF2/RAD54 HELICASE FAMILY"/>
    <property type="match status" value="1"/>
</dbReference>
<dbReference type="InterPro" id="IPR038718">
    <property type="entry name" value="SNF2-like_sf"/>
</dbReference>
<accession>A0A3D8QM51</accession>
<dbReference type="CDD" id="cd15489">
    <property type="entry name" value="PHD_SF"/>
    <property type="match status" value="1"/>
</dbReference>
<gene>
    <name evidence="8" type="ORF">DSM5745_08441</name>
    <name evidence="7" type="ORF">DSM5745_09986</name>
</gene>
<evidence type="ECO:0000259" key="6">
    <source>
        <dbReference type="PROSITE" id="PS51194"/>
    </source>
</evidence>